<evidence type="ECO:0000313" key="12">
    <source>
        <dbReference type="EMBL" id="SHH98110.1"/>
    </source>
</evidence>
<evidence type="ECO:0000256" key="7">
    <source>
        <dbReference type="ARBA" id="ARBA00023136"/>
    </source>
</evidence>
<evidence type="ECO:0000256" key="3">
    <source>
        <dbReference type="ARBA" id="ARBA00022475"/>
    </source>
</evidence>
<comment type="similarity">
    <text evidence="8">Belongs to the TRAP transporter small permease family.</text>
</comment>
<evidence type="ECO:0000256" key="1">
    <source>
        <dbReference type="ARBA" id="ARBA00004429"/>
    </source>
</evidence>
<keyword evidence="6 10" id="KW-1133">Transmembrane helix</keyword>
<evidence type="ECO:0000256" key="10">
    <source>
        <dbReference type="SAM" id="Phobius"/>
    </source>
</evidence>
<dbReference type="GO" id="GO:0005886">
    <property type="term" value="C:plasma membrane"/>
    <property type="evidence" value="ECO:0007669"/>
    <property type="project" value="UniProtKB-SubCell"/>
</dbReference>
<dbReference type="RefSeq" id="WP_073377401.1">
    <property type="nucleotide sequence ID" value="NZ_FQXS01000019.1"/>
</dbReference>
<evidence type="ECO:0000256" key="4">
    <source>
        <dbReference type="ARBA" id="ARBA00022519"/>
    </source>
</evidence>
<dbReference type="STRING" id="1121409.SAMN02745124_03008"/>
<dbReference type="PANTHER" id="PTHR35011:SF4">
    <property type="entry name" value="SLL1102 PROTEIN"/>
    <property type="match status" value="1"/>
</dbReference>
<name>A0A1M5XE61_9BACT</name>
<keyword evidence="13" id="KW-1185">Reference proteome</keyword>
<dbReference type="AlphaFoldDB" id="A0A1M5XE61"/>
<organism evidence="12 13">
    <name type="scientific">Desulfofustis glycolicus DSM 9705</name>
    <dbReference type="NCBI Taxonomy" id="1121409"/>
    <lineage>
        <taxon>Bacteria</taxon>
        <taxon>Pseudomonadati</taxon>
        <taxon>Thermodesulfobacteriota</taxon>
        <taxon>Desulfobulbia</taxon>
        <taxon>Desulfobulbales</taxon>
        <taxon>Desulfocapsaceae</taxon>
        <taxon>Desulfofustis</taxon>
    </lineage>
</organism>
<dbReference type="OrthoDB" id="5420906at2"/>
<keyword evidence="4" id="KW-0997">Cell inner membrane</keyword>
<proteinExistence type="inferred from homology"/>
<evidence type="ECO:0000256" key="8">
    <source>
        <dbReference type="ARBA" id="ARBA00038436"/>
    </source>
</evidence>
<comment type="subcellular location">
    <subcellularLocation>
        <location evidence="1">Cell inner membrane</location>
        <topology evidence="1">Multi-pass membrane protein</topology>
    </subcellularLocation>
</comment>
<keyword evidence="7 10" id="KW-0472">Membrane</keyword>
<sequence length="214" mass="24142">MNHFLNFIDRLSAWVGKSFAWCILILTFATSYEVFVRYALRNPTDWAFDVSYIMYGTLFMMAGGYALSRNAHVRGDFVYRLWPPRIQAGIELVLYFIFFYPGILALIYAGTGYAIESWGYMPYGFTGPKGEISVNSPAGVPIAPLKTILPIASAILLLQGIAETIRCVLCLKNGSWPARMHDVEEMEKVLIEQHKREAAKAERELAAKREEGAQ</sequence>
<feature type="transmembrane region" description="Helical" evidence="10">
    <location>
        <begin position="148"/>
        <end position="171"/>
    </location>
</feature>
<dbReference type="Pfam" id="PF04290">
    <property type="entry name" value="DctQ"/>
    <property type="match status" value="1"/>
</dbReference>
<evidence type="ECO:0000256" key="9">
    <source>
        <dbReference type="SAM" id="Coils"/>
    </source>
</evidence>
<dbReference type="Proteomes" id="UP000184139">
    <property type="component" value="Unassembled WGS sequence"/>
</dbReference>
<dbReference type="PANTHER" id="PTHR35011">
    <property type="entry name" value="2,3-DIKETO-L-GULONATE TRAP TRANSPORTER SMALL PERMEASE PROTEIN YIAM"/>
    <property type="match status" value="1"/>
</dbReference>
<evidence type="ECO:0000256" key="5">
    <source>
        <dbReference type="ARBA" id="ARBA00022692"/>
    </source>
</evidence>
<feature type="transmembrane region" description="Helical" evidence="10">
    <location>
        <begin position="20"/>
        <end position="40"/>
    </location>
</feature>
<keyword evidence="5 10" id="KW-0812">Transmembrane</keyword>
<evidence type="ECO:0000259" key="11">
    <source>
        <dbReference type="Pfam" id="PF04290"/>
    </source>
</evidence>
<dbReference type="InterPro" id="IPR055348">
    <property type="entry name" value="DctQ"/>
</dbReference>
<dbReference type="EMBL" id="FQXS01000019">
    <property type="protein sequence ID" value="SHH98110.1"/>
    <property type="molecule type" value="Genomic_DNA"/>
</dbReference>
<feature type="transmembrane region" description="Helical" evidence="10">
    <location>
        <begin position="92"/>
        <end position="115"/>
    </location>
</feature>
<evidence type="ECO:0000256" key="6">
    <source>
        <dbReference type="ARBA" id="ARBA00022989"/>
    </source>
</evidence>
<evidence type="ECO:0000313" key="13">
    <source>
        <dbReference type="Proteomes" id="UP000184139"/>
    </source>
</evidence>
<dbReference type="InterPro" id="IPR007387">
    <property type="entry name" value="TRAP_DctQ"/>
</dbReference>
<reference evidence="12 13" key="1">
    <citation type="submission" date="2016-11" db="EMBL/GenBank/DDBJ databases">
        <authorList>
            <person name="Jaros S."/>
            <person name="Januszkiewicz K."/>
            <person name="Wedrychowicz H."/>
        </authorList>
    </citation>
    <scope>NUCLEOTIDE SEQUENCE [LARGE SCALE GENOMIC DNA]</scope>
    <source>
        <strain evidence="12 13">DSM 9705</strain>
    </source>
</reference>
<keyword evidence="2" id="KW-0813">Transport</keyword>
<gene>
    <name evidence="12" type="ORF">SAMN02745124_03008</name>
</gene>
<feature type="transmembrane region" description="Helical" evidence="10">
    <location>
        <begin position="52"/>
        <end position="71"/>
    </location>
</feature>
<evidence type="ECO:0000256" key="2">
    <source>
        <dbReference type="ARBA" id="ARBA00022448"/>
    </source>
</evidence>
<protein>
    <submittedName>
        <fullName evidence="12">TRAP-type mannitol/chloroaromatic compound transport system, small permease component</fullName>
    </submittedName>
</protein>
<keyword evidence="3" id="KW-1003">Cell membrane</keyword>
<keyword evidence="9" id="KW-0175">Coiled coil</keyword>
<feature type="coiled-coil region" evidence="9">
    <location>
        <begin position="184"/>
        <end position="211"/>
    </location>
</feature>
<feature type="domain" description="Tripartite ATP-independent periplasmic transporters DctQ component" evidence="11">
    <location>
        <begin position="27"/>
        <end position="168"/>
    </location>
</feature>
<accession>A0A1M5XE61</accession>